<dbReference type="GO" id="GO:0000981">
    <property type="term" value="F:DNA-binding transcription factor activity, RNA polymerase II-specific"/>
    <property type="evidence" value="ECO:0007669"/>
    <property type="project" value="TreeGrafter"/>
</dbReference>
<dbReference type="GO" id="GO:0005634">
    <property type="term" value="C:nucleus"/>
    <property type="evidence" value="ECO:0007669"/>
    <property type="project" value="UniProtKB-SubCell"/>
</dbReference>
<dbReference type="AlphaFoldDB" id="A0A8H6TL11"/>
<dbReference type="GO" id="GO:0000978">
    <property type="term" value="F:RNA polymerase II cis-regulatory region sequence-specific DNA binding"/>
    <property type="evidence" value="ECO:0007669"/>
    <property type="project" value="TreeGrafter"/>
</dbReference>
<dbReference type="SMART" id="SM00401">
    <property type="entry name" value="ZnF_GATA"/>
    <property type="match status" value="2"/>
</dbReference>
<dbReference type="OrthoDB" id="515401at2759"/>
<dbReference type="PANTHER" id="PTHR10071">
    <property type="entry name" value="TRANSCRIPTION FACTOR GATA FAMILY MEMBER"/>
    <property type="match status" value="1"/>
</dbReference>
<keyword evidence="10" id="KW-1185">Reference proteome</keyword>
<evidence type="ECO:0000256" key="2">
    <source>
        <dbReference type="ARBA" id="ARBA00022723"/>
    </source>
</evidence>
<dbReference type="Gene3D" id="3.30.50.10">
    <property type="entry name" value="Erythroid Transcription Factor GATA-1, subunit A"/>
    <property type="match status" value="2"/>
</dbReference>
<dbReference type="GO" id="GO:0045944">
    <property type="term" value="P:positive regulation of transcription by RNA polymerase II"/>
    <property type="evidence" value="ECO:0007669"/>
    <property type="project" value="TreeGrafter"/>
</dbReference>
<keyword evidence="2" id="KW-0479">Metal-binding</keyword>
<dbReference type="Pfam" id="PF00320">
    <property type="entry name" value="GATA"/>
    <property type="match status" value="2"/>
</dbReference>
<dbReference type="InterPro" id="IPR000679">
    <property type="entry name" value="Znf_GATA"/>
</dbReference>
<comment type="subcellular location">
    <subcellularLocation>
        <location evidence="1">Nucleus</location>
    </subcellularLocation>
</comment>
<organism evidence="9 10">
    <name type="scientific">Mycena chlorophos</name>
    <name type="common">Agaric fungus</name>
    <name type="synonym">Agaricus chlorophos</name>
    <dbReference type="NCBI Taxonomy" id="658473"/>
    <lineage>
        <taxon>Eukaryota</taxon>
        <taxon>Fungi</taxon>
        <taxon>Dikarya</taxon>
        <taxon>Basidiomycota</taxon>
        <taxon>Agaricomycotina</taxon>
        <taxon>Agaricomycetes</taxon>
        <taxon>Agaricomycetidae</taxon>
        <taxon>Agaricales</taxon>
        <taxon>Marasmiineae</taxon>
        <taxon>Mycenaceae</taxon>
        <taxon>Mycena</taxon>
    </lineage>
</organism>
<accession>A0A8H6TL11</accession>
<dbReference type="PROSITE" id="PS50114">
    <property type="entry name" value="GATA_ZN_FINGER_2"/>
    <property type="match status" value="2"/>
</dbReference>
<reference evidence="9" key="1">
    <citation type="submission" date="2020-05" db="EMBL/GenBank/DDBJ databases">
        <title>Mycena genomes resolve the evolution of fungal bioluminescence.</title>
        <authorList>
            <person name="Tsai I.J."/>
        </authorList>
    </citation>
    <scope>NUCLEOTIDE SEQUENCE</scope>
    <source>
        <strain evidence="9">110903Hualien_Pintung</strain>
    </source>
</reference>
<dbReference type="GO" id="GO:0008270">
    <property type="term" value="F:zinc ion binding"/>
    <property type="evidence" value="ECO:0007669"/>
    <property type="project" value="UniProtKB-KW"/>
</dbReference>
<dbReference type="CDD" id="cd00202">
    <property type="entry name" value="ZnF_GATA"/>
    <property type="match status" value="2"/>
</dbReference>
<dbReference type="PROSITE" id="PS00344">
    <property type="entry name" value="GATA_ZN_FINGER_1"/>
    <property type="match status" value="1"/>
</dbReference>
<feature type="domain" description="GATA-type" evidence="8">
    <location>
        <begin position="121"/>
        <end position="164"/>
    </location>
</feature>
<gene>
    <name evidence="9" type="ORF">HMN09_00378900</name>
</gene>
<dbReference type="SUPFAM" id="SSF57716">
    <property type="entry name" value="Glucocorticoid receptor-like (DNA-binding domain)"/>
    <property type="match status" value="2"/>
</dbReference>
<sequence length="279" mass="30164">MSDGNPYISKYSSLGGALGPYGPPGSTANAPQQHPNYPSSPNTAGASAPVYYGQGYAAHPHSPPQNPAYSQYGQPSPSPHPMIPTGMVGYPHRDAPAYPSAASPYTMMPGSGPGYPGYPAHIEIKSCANCRATSTPLWRRDPKTHETLCNACGLYLQQRNSHRPADLIAAEREYQGFADDFADSGPYAGEDSGSAFMDGRPVCSHCGTRETSVWRRNEEGDQVCNACGDFFFFILFCECPAADQVDFAGVYKRLKGKDRPLSLRRDKVKPRAKHSHTPS</sequence>
<dbReference type="InterPro" id="IPR039355">
    <property type="entry name" value="Transcription_factor_GATA"/>
</dbReference>
<keyword evidence="5" id="KW-0539">Nucleus</keyword>
<dbReference type="PANTHER" id="PTHR10071:SF281">
    <property type="entry name" value="BOX A-BINDING FACTOR-RELATED"/>
    <property type="match status" value="1"/>
</dbReference>
<evidence type="ECO:0000313" key="10">
    <source>
        <dbReference type="Proteomes" id="UP000613580"/>
    </source>
</evidence>
<comment type="caution">
    <text evidence="9">The sequence shown here is derived from an EMBL/GenBank/DDBJ whole genome shotgun (WGS) entry which is preliminary data.</text>
</comment>
<protein>
    <submittedName>
        <fullName evidence="9">GATA zinc finger domain-containing protein</fullName>
    </submittedName>
</protein>
<feature type="compositionally biased region" description="Polar residues" evidence="7">
    <location>
        <begin position="27"/>
        <end position="45"/>
    </location>
</feature>
<proteinExistence type="predicted"/>
<dbReference type="InterPro" id="IPR013088">
    <property type="entry name" value="Znf_NHR/GATA"/>
</dbReference>
<feature type="domain" description="GATA-type" evidence="8">
    <location>
        <begin position="203"/>
        <end position="231"/>
    </location>
</feature>
<dbReference type="GO" id="GO:0000122">
    <property type="term" value="P:negative regulation of transcription by RNA polymerase II"/>
    <property type="evidence" value="ECO:0007669"/>
    <property type="project" value="TreeGrafter"/>
</dbReference>
<dbReference type="EMBL" id="JACAZE010000004">
    <property type="protein sequence ID" value="KAF7318672.1"/>
    <property type="molecule type" value="Genomic_DNA"/>
</dbReference>
<evidence type="ECO:0000256" key="5">
    <source>
        <dbReference type="ARBA" id="ARBA00023242"/>
    </source>
</evidence>
<dbReference type="Proteomes" id="UP000613580">
    <property type="component" value="Unassembled WGS sequence"/>
</dbReference>
<evidence type="ECO:0000259" key="8">
    <source>
        <dbReference type="PROSITE" id="PS50114"/>
    </source>
</evidence>
<keyword evidence="3 6" id="KW-0863">Zinc-finger</keyword>
<feature type="region of interest" description="Disordered" evidence="7">
    <location>
        <begin position="1"/>
        <end position="85"/>
    </location>
</feature>
<keyword evidence="4" id="KW-0862">Zinc</keyword>
<evidence type="ECO:0000256" key="4">
    <source>
        <dbReference type="ARBA" id="ARBA00022833"/>
    </source>
</evidence>
<evidence type="ECO:0000313" key="9">
    <source>
        <dbReference type="EMBL" id="KAF7318672.1"/>
    </source>
</evidence>
<evidence type="ECO:0000256" key="7">
    <source>
        <dbReference type="SAM" id="MobiDB-lite"/>
    </source>
</evidence>
<evidence type="ECO:0000256" key="1">
    <source>
        <dbReference type="ARBA" id="ARBA00004123"/>
    </source>
</evidence>
<evidence type="ECO:0000256" key="3">
    <source>
        <dbReference type="ARBA" id="ARBA00022771"/>
    </source>
</evidence>
<evidence type="ECO:0000256" key="6">
    <source>
        <dbReference type="PROSITE-ProRule" id="PRU00094"/>
    </source>
</evidence>
<name>A0A8H6TL11_MYCCL</name>